<keyword evidence="1" id="KW-0723">Serine/threonine-protein kinase</keyword>
<evidence type="ECO:0000256" key="5">
    <source>
        <dbReference type="ARBA" id="ARBA00022840"/>
    </source>
</evidence>
<dbReference type="Gene3D" id="1.10.510.10">
    <property type="entry name" value="Transferase(Phosphotransferase) domain 1"/>
    <property type="match status" value="1"/>
</dbReference>
<dbReference type="InterPro" id="IPR000719">
    <property type="entry name" value="Prot_kinase_dom"/>
</dbReference>
<evidence type="ECO:0000256" key="6">
    <source>
        <dbReference type="PROSITE-ProRule" id="PRU10141"/>
    </source>
</evidence>
<dbReference type="Gene3D" id="3.30.200.20">
    <property type="entry name" value="Phosphorylase Kinase, domain 1"/>
    <property type="match status" value="1"/>
</dbReference>
<dbReference type="GO" id="GO:0005524">
    <property type="term" value="F:ATP binding"/>
    <property type="evidence" value="ECO:0007669"/>
    <property type="project" value="UniProtKB-UniRule"/>
</dbReference>
<evidence type="ECO:0000313" key="9">
    <source>
        <dbReference type="Proteomes" id="UP000215914"/>
    </source>
</evidence>
<dbReference type="PANTHER" id="PTHR27003">
    <property type="entry name" value="OS07G0166700 PROTEIN"/>
    <property type="match status" value="1"/>
</dbReference>
<dbReference type="GO" id="GO:0004672">
    <property type="term" value="F:protein kinase activity"/>
    <property type="evidence" value="ECO:0000318"/>
    <property type="project" value="GO_Central"/>
</dbReference>
<evidence type="ECO:0000256" key="4">
    <source>
        <dbReference type="ARBA" id="ARBA00022777"/>
    </source>
</evidence>
<evidence type="ECO:0000256" key="3">
    <source>
        <dbReference type="ARBA" id="ARBA00022741"/>
    </source>
</evidence>
<dbReference type="PROSITE" id="PS50011">
    <property type="entry name" value="PROTEIN_KINASE_DOM"/>
    <property type="match status" value="1"/>
</dbReference>
<keyword evidence="2" id="KW-0808">Transferase</keyword>
<evidence type="ECO:0000259" key="7">
    <source>
        <dbReference type="PROSITE" id="PS50011"/>
    </source>
</evidence>
<dbReference type="InterPro" id="IPR045272">
    <property type="entry name" value="ANXUR1/2-like"/>
</dbReference>
<gene>
    <name evidence="8" type="ORF">HannXRQ_Chr03g0082621</name>
</gene>
<dbReference type="InterPro" id="IPR017441">
    <property type="entry name" value="Protein_kinase_ATP_BS"/>
</dbReference>
<sequence length="734" mass="84494">MESFVKEFEHLKIPLEEIKSATDDFDKTKVIGGGGFGLVYRGELSHFKGYGMVAIKRLDRKSLQGYPEFWDEIAVLALHTHEKLITLLGFCIESGEMILVYKYAFNKSLERHLSSPGFTWRQRLKICLDAAMGLSYLHDARGTKETIIHTDIKSSNILLDADLNAIVSDLGLSKTIPANWRQTGLVTNPAGTHGYCDPMFEETCILTKESDVYSFGVVLLEVLCGKLCYECSNGKIKIFVPVWKESYGQNKLQEIIFDALKQQMDQYSLKTYSDIAFKCLHRSREERPTMPHVVEELETALAYQELYERAKLPKDYTKMLLTAAGPLNDMSESELKMLLLKGILIDSGKTWFSRNINGDHCEMISIAACLTSTANEFQHYITSPEYSSRFAVGCYEPSGAKFKTHVRTQFLSPQITYTVNLVFKIKKNKKQGIVIEHKLEGEKATSYSFLSGEREDGWLTAELYRFTSEQSTVDLEIMFYTKYCPNLLVEGIEFQPEKNVHMQPISNKEIYWKQKLPKDYEDIIKWSKDSVRWENTKDLYYIFCRGFLINYGEEWFSLDKDGKKCLMLSARAALQEDKWNWISLAETRFEEVADYCNLRNFGIFCKFRSKLLSPQTTYGTYLVYKLPEGYKIAKPPPVQVVDKDSHSKEVHNIFLRTPQSPFISCNVKNKAFCPSNIPQMKGLPKQRSDGWMEVQVHEFQTRDTIKMISTRLKFSSYDMGLEGITVQCLEFRPV</sequence>
<dbReference type="Pfam" id="PF00069">
    <property type="entry name" value="Pkinase"/>
    <property type="match status" value="1"/>
</dbReference>
<dbReference type="InterPro" id="IPR011009">
    <property type="entry name" value="Kinase-like_dom_sf"/>
</dbReference>
<dbReference type="SUPFAM" id="SSF56112">
    <property type="entry name" value="Protein kinase-like (PK-like)"/>
    <property type="match status" value="1"/>
</dbReference>
<dbReference type="PROSITE" id="PS00108">
    <property type="entry name" value="PROTEIN_KINASE_ST"/>
    <property type="match status" value="1"/>
</dbReference>
<dbReference type="FunFam" id="3.30.200.20:FF:000039">
    <property type="entry name" value="receptor-like protein kinase FERONIA"/>
    <property type="match status" value="1"/>
</dbReference>
<dbReference type="InParanoid" id="A0A251V9G4"/>
<dbReference type="GO" id="GO:0004674">
    <property type="term" value="F:protein serine/threonine kinase activity"/>
    <property type="evidence" value="ECO:0007669"/>
    <property type="project" value="UniProtKB-KW"/>
</dbReference>
<keyword evidence="3 6" id="KW-0547">Nucleotide-binding</keyword>
<dbReference type="OrthoDB" id="1698672at2759"/>
<dbReference type="PANTHER" id="PTHR27003:SF338">
    <property type="entry name" value="TYROSINE-PROTEIN KINASE, NON-RECEPTOR JAK_TYK2-RELATED"/>
    <property type="match status" value="1"/>
</dbReference>
<keyword evidence="9" id="KW-1185">Reference proteome</keyword>
<evidence type="ECO:0000256" key="1">
    <source>
        <dbReference type="ARBA" id="ARBA00022527"/>
    </source>
</evidence>
<dbReference type="InterPro" id="IPR008271">
    <property type="entry name" value="Ser/Thr_kinase_AS"/>
</dbReference>
<dbReference type="GO" id="GO:0004714">
    <property type="term" value="F:transmembrane receptor protein tyrosine kinase activity"/>
    <property type="evidence" value="ECO:0007669"/>
    <property type="project" value="InterPro"/>
</dbReference>
<dbReference type="PROSITE" id="PS00107">
    <property type="entry name" value="PROTEIN_KINASE_ATP"/>
    <property type="match status" value="1"/>
</dbReference>
<dbReference type="SMART" id="SM00220">
    <property type="entry name" value="S_TKc"/>
    <property type="match status" value="1"/>
</dbReference>
<dbReference type="InterPro" id="IPR025886">
    <property type="entry name" value="PP2-like"/>
</dbReference>
<organism evidence="8 9">
    <name type="scientific">Helianthus annuus</name>
    <name type="common">Common sunflower</name>
    <dbReference type="NCBI Taxonomy" id="4232"/>
    <lineage>
        <taxon>Eukaryota</taxon>
        <taxon>Viridiplantae</taxon>
        <taxon>Streptophyta</taxon>
        <taxon>Embryophyta</taxon>
        <taxon>Tracheophyta</taxon>
        <taxon>Spermatophyta</taxon>
        <taxon>Magnoliopsida</taxon>
        <taxon>eudicotyledons</taxon>
        <taxon>Gunneridae</taxon>
        <taxon>Pentapetalae</taxon>
        <taxon>asterids</taxon>
        <taxon>campanulids</taxon>
        <taxon>Asterales</taxon>
        <taxon>Asteraceae</taxon>
        <taxon>Asteroideae</taxon>
        <taxon>Heliantheae alliance</taxon>
        <taxon>Heliantheae</taxon>
        <taxon>Helianthus</taxon>
    </lineage>
</organism>
<dbReference type="AlphaFoldDB" id="A0A251V9G4"/>
<name>A0A251V9G4_HELAN</name>
<feature type="domain" description="Protein kinase" evidence="7">
    <location>
        <begin position="25"/>
        <end position="301"/>
    </location>
</feature>
<dbReference type="GO" id="GO:0005886">
    <property type="term" value="C:plasma membrane"/>
    <property type="evidence" value="ECO:0000318"/>
    <property type="project" value="GO_Central"/>
</dbReference>
<evidence type="ECO:0000256" key="2">
    <source>
        <dbReference type="ARBA" id="ARBA00022679"/>
    </source>
</evidence>
<evidence type="ECO:0000313" key="8">
    <source>
        <dbReference type="EMBL" id="OTG32074.1"/>
    </source>
</evidence>
<dbReference type="Proteomes" id="UP000215914">
    <property type="component" value="Chromosome 3"/>
</dbReference>
<feature type="binding site" evidence="6">
    <location>
        <position position="56"/>
    </location>
    <ligand>
        <name>ATP</name>
        <dbReference type="ChEBI" id="CHEBI:30616"/>
    </ligand>
</feature>
<keyword evidence="5 6" id="KW-0067">ATP-binding</keyword>
<keyword evidence="4 8" id="KW-0418">Kinase</keyword>
<proteinExistence type="predicted"/>
<accession>A0A251V9G4</accession>
<dbReference type="Pfam" id="PF14299">
    <property type="entry name" value="PP2"/>
    <property type="match status" value="2"/>
</dbReference>
<protein>
    <submittedName>
        <fullName evidence="8">Putative mitogen-activated protein (MAP) kinase kinase kinase Ste11, Cryptococcus</fullName>
    </submittedName>
</protein>
<reference evidence="9" key="1">
    <citation type="journal article" date="2017" name="Nature">
        <title>The sunflower genome provides insights into oil metabolism, flowering and Asterid evolution.</title>
        <authorList>
            <person name="Badouin H."/>
            <person name="Gouzy J."/>
            <person name="Grassa C.J."/>
            <person name="Murat F."/>
            <person name="Staton S.E."/>
            <person name="Cottret L."/>
            <person name="Lelandais-Briere C."/>
            <person name="Owens G.L."/>
            <person name="Carrere S."/>
            <person name="Mayjonade B."/>
            <person name="Legrand L."/>
            <person name="Gill N."/>
            <person name="Kane N.C."/>
            <person name="Bowers J.E."/>
            <person name="Hubner S."/>
            <person name="Bellec A."/>
            <person name="Berard A."/>
            <person name="Berges H."/>
            <person name="Blanchet N."/>
            <person name="Boniface M.C."/>
            <person name="Brunel D."/>
            <person name="Catrice O."/>
            <person name="Chaidir N."/>
            <person name="Claudel C."/>
            <person name="Donnadieu C."/>
            <person name="Faraut T."/>
            <person name="Fievet G."/>
            <person name="Helmstetter N."/>
            <person name="King M."/>
            <person name="Knapp S.J."/>
            <person name="Lai Z."/>
            <person name="Le Paslier M.C."/>
            <person name="Lippi Y."/>
            <person name="Lorenzon L."/>
            <person name="Mandel J.R."/>
            <person name="Marage G."/>
            <person name="Marchand G."/>
            <person name="Marquand E."/>
            <person name="Bret-Mestries E."/>
            <person name="Morien E."/>
            <person name="Nambeesan S."/>
            <person name="Nguyen T."/>
            <person name="Pegot-Espagnet P."/>
            <person name="Pouilly N."/>
            <person name="Raftis F."/>
            <person name="Sallet E."/>
            <person name="Schiex T."/>
            <person name="Thomas J."/>
            <person name="Vandecasteele C."/>
            <person name="Vares D."/>
            <person name="Vear F."/>
            <person name="Vautrin S."/>
            <person name="Crespi M."/>
            <person name="Mangin B."/>
            <person name="Burke J.M."/>
            <person name="Salse J."/>
            <person name="Munos S."/>
            <person name="Vincourt P."/>
            <person name="Rieseberg L.H."/>
            <person name="Langlade N.B."/>
        </authorList>
    </citation>
    <scope>NUCLEOTIDE SEQUENCE [LARGE SCALE GENOMIC DNA]</scope>
    <source>
        <strain evidence="9">cv. SF193</strain>
    </source>
</reference>
<dbReference type="EMBL" id="CM007892">
    <property type="protein sequence ID" value="OTG32074.1"/>
    <property type="molecule type" value="Genomic_DNA"/>
</dbReference>